<dbReference type="GO" id="GO:0004594">
    <property type="term" value="F:pantothenate kinase activity"/>
    <property type="evidence" value="ECO:0007669"/>
    <property type="project" value="TreeGrafter"/>
</dbReference>
<dbReference type="PANTHER" id="PTHR12280:SF20">
    <property type="entry name" value="4'-PHOSPHOPANTETHEINE PHOSPHATASE"/>
    <property type="match status" value="1"/>
</dbReference>
<feature type="region of interest" description="Disordered" evidence="4">
    <location>
        <begin position="553"/>
        <end position="586"/>
    </location>
</feature>
<feature type="region of interest" description="Disordered" evidence="4">
    <location>
        <begin position="59"/>
        <end position="105"/>
    </location>
</feature>
<feature type="compositionally biased region" description="Polar residues" evidence="4">
    <location>
        <begin position="89"/>
        <end position="105"/>
    </location>
</feature>
<evidence type="ECO:0000256" key="1">
    <source>
        <dbReference type="ARBA" id="ARBA00022741"/>
    </source>
</evidence>
<dbReference type="Gene3D" id="3.30.420.40">
    <property type="match status" value="1"/>
</dbReference>
<dbReference type="GO" id="GO:0015937">
    <property type="term" value="P:coenzyme A biosynthetic process"/>
    <property type="evidence" value="ECO:0007669"/>
    <property type="project" value="UniProtKB-KW"/>
</dbReference>
<dbReference type="GO" id="GO:0005524">
    <property type="term" value="F:ATP binding"/>
    <property type="evidence" value="ECO:0007669"/>
    <property type="project" value="UniProtKB-KW"/>
</dbReference>
<keyword evidence="2" id="KW-0067">ATP-binding</keyword>
<dbReference type="Gene3D" id="3.30.420.510">
    <property type="match status" value="1"/>
</dbReference>
<accession>A0AAE0JZ44</accession>
<evidence type="ECO:0000313" key="5">
    <source>
        <dbReference type="EMBL" id="KAK3367053.1"/>
    </source>
</evidence>
<reference evidence="5" key="2">
    <citation type="submission" date="2023-06" db="EMBL/GenBank/DDBJ databases">
        <authorList>
            <consortium name="Lawrence Berkeley National Laboratory"/>
            <person name="Haridas S."/>
            <person name="Hensen N."/>
            <person name="Bonometti L."/>
            <person name="Westerberg I."/>
            <person name="Brannstrom I.O."/>
            <person name="Guillou S."/>
            <person name="Cros-Aarteil S."/>
            <person name="Calhoun S."/>
            <person name="Kuo A."/>
            <person name="Mondo S."/>
            <person name="Pangilinan J."/>
            <person name="Riley R."/>
            <person name="Labutti K."/>
            <person name="Andreopoulos B."/>
            <person name="Lipzen A."/>
            <person name="Chen C."/>
            <person name="Yanf M."/>
            <person name="Daum C."/>
            <person name="Ng V."/>
            <person name="Clum A."/>
            <person name="Steindorff A."/>
            <person name="Ohm R."/>
            <person name="Martin F."/>
            <person name="Silar P."/>
            <person name="Natvig D."/>
            <person name="Lalanne C."/>
            <person name="Gautier V."/>
            <person name="Ament-Velasquez S.L."/>
            <person name="Kruys A."/>
            <person name="Hutchinson M.I."/>
            <person name="Powell A.J."/>
            <person name="Barry K."/>
            <person name="Miller A.N."/>
            <person name="Grigoriev I.V."/>
            <person name="Debuchy R."/>
            <person name="Gladieux P."/>
            <person name="Thoren M.H."/>
            <person name="Johannesson H."/>
        </authorList>
    </citation>
    <scope>NUCLEOTIDE SEQUENCE</scope>
    <source>
        <strain evidence="5">CBS 958.72</strain>
    </source>
</reference>
<feature type="region of interest" description="Disordered" evidence="4">
    <location>
        <begin position="1"/>
        <end position="40"/>
    </location>
</feature>
<reference evidence="5" key="1">
    <citation type="journal article" date="2023" name="Mol. Phylogenet. Evol.">
        <title>Genome-scale phylogeny and comparative genomics of the fungal order Sordariales.</title>
        <authorList>
            <person name="Hensen N."/>
            <person name="Bonometti L."/>
            <person name="Westerberg I."/>
            <person name="Brannstrom I.O."/>
            <person name="Guillou S."/>
            <person name="Cros-Aarteil S."/>
            <person name="Calhoun S."/>
            <person name="Haridas S."/>
            <person name="Kuo A."/>
            <person name="Mondo S."/>
            <person name="Pangilinan J."/>
            <person name="Riley R."/>
            <person name="LaButti K."/>
            <person name="Andreopoulos B."/>
            <person name="Lipzen A."/>
            <person name="Chen C."/>
            <person name="Yan M."/>
            <person name="Daum C."/>
            <person name="Ng V."/>
            <person name="Clum A."/>
            <person name="Steindorff A."/>
            <person name="Ohm R.A."/>
            <person name="Martin F."/>
            <person name="Silar P."/>
            <person name="Natvig D.O."/>
            <person name="Lalanne C."/>
            <person name="Gautier V."/>
            <person name="Ament-Velasquez S.L."/>
            <person name="Kruys A."/>
            <person name="Hutchinson M.I."/>
            <person name="Powell A.J."/>
            <person name="Barry K."/>
            <person name="Miller A.N."/>
            <person name="Grigoriev I.V."/>
            <person name="Debuchy R."/>
            <person name="Gladieux P."/>
            <person name="Hiltunen Thoren M."/>
            <person name="Johannesson H."/>
        </authorList>
    </citation>
    <scope>NUCLEOTIDE SEQUENCE</scope>
    <source>
        <strain evidence="5">CBS 958.72</strain>
    </source>
</reference>
<dbReference type="EMBL" id="JAULSN010000007">
    <property type="protein sequence ID" value="KAK3367053.1"/>
    <property type="molecule type" value="Genomic_DNA"/>
</dbReference>
<evidence type="ECO:0000256" key="2">
    <source>
        <dbReference type="ARBA" id="ARBA00022840"/>
    </source>
</evidence>
<keyword evidence="1" id="KW-0547">Nucleotide-binding</keyword>
<dbReference type="SUPFAM" id="SSF53067">
    <property type="entry name" value="Actin-like ATPase domain"/>
    <property type="match status" value="2"/>
</dbReference>
<dbReference type="GO" id="GO:0005829">
    <property type="term" value="C:cytosol"/>
    <property type="evidence" value="ECO:0007669"/>
    <property type="project" value="TreeGrafter"/>
</dbReference>
<dbReference type="InterPro" id="IPR043129">
    <property type="entry name" value="ATPase_NBD"/>
</dbReference>
<keyword evidence="3" id="KW-0173">Coenzyme A biosynthesis</keyword>
<dbReference type="AlphaFoldDB" id="A0AAE0JZ44"/>
<feature type="compositionally biased region" description="Low complexity" evidence="4">
    <location>
        <begin position="577"/>
        <end position="586"/>
    </location>
</feature>
<dbReference type="FunFam" id="3.30.420.510:FF:000005">
    <property type="entry name" value="Probable pantothenate kinase"/>
    <property type="match status" value="1"/>
</dbReference>
<organism evidence="5 6">
    <name type="scientific">Lasiosphaeria ovina</name>
    <dbReference type="NCBI Taxonomy" id="92902"/>
    <lineage>
        <taxon>Eukaryota</taxon>
        <taxon>Fungi</taxon>
        <taxon>Dikarya</taxon>
        <taxon>Ascomycota</taxon>
        <taxon>Pezizomycotina</taxon>
        <taxon>Sordariomycetes</taxon>
        <taxon>Sordariomycetidae</taxon>
        <taxon>Sordariales</taxon>
        <taxon>Lasiosphaeriaceae</taxon>
        <taxon>Lasiosphaeria</taxon>
    </lineage>
</organism>
<keyword evidence="5" id="KW-0808">Transferase</keyword>
<feature type="region of interest" description="Disordered" evidence="4">
    <location>
        <begin position="379"/>
        <end position="445"/>
    </location>
</feature>
<feature type="compositionally biased region" description="Low complexity" evidence="4">
    <location>
        <begin position="74"/>
        <end position="85"/>
    </location>
</feature>
<evidence type="ECO:0000313" key="6">
    <source>
        <dbReference type="Proteomes" id="UP001287356"/>
    </source>
</evidence>
<dbReference type="NCBIfam" id="TIGR00555">
    <property type="entry name" value="panK_eukar"/>
    <property type="match status" value="1"/>
</dbReference>
<gene>
    <name evidence="5" type="ORF">B0T24DRAFT_634660</name>
</gene>
<proteinExistence type="predicted"/>
<feature type="compositionally biased region" description="Polar residues" evidence="4">
    <location>
        <begin position="417"/>
        <end position="426"/>
    </location>
</feature>
<dbReference type="Proteomes" id="UP001287356">
    <property type="component" value="Unassembled WGS sequence"/>
</dbReference>
<dbReference type="PANTHER" id="PTHR12280">
    <property type="entry name" value="PANTOTHENATE KINASE"/>
    <property type="match status" value="1"/>
</dbReference>
<comment type="caution">
    <text evidence="5">The sequence shown here is derived from an EMBL/GenBank/DDBJ whole genome shotgun (WGS) entry which is preliminary data.</text>
</comment>
<name>A0AAE0JZ44_9PEZI</name>
<evidence type="ECO:0000256" key="3">
    <source>
        <dbReference type="ARBA" id="ARBA00022993"/>
    </source>
</evidence>
<keyword evidence="5" id="KW-0418">Kinase</keyword>
<evidence type="ECO:0000256" key="4">
    <source>
        <dbReference type="SAM" id="MobiDB-lite"/>
    </source>
</evidence>
<protein>
    <submittedName>
        <fullName evidence="5">Pantothenate kinase-like protein</fullName>
    </submittedName>
</protein>
<dbReference type="InterPro" id="IPR004567">
    <property type="entry name" value="Type_II_PanK"/>
</dbReference>
<sequence>MPTDIYQADAPHQQLPLPRPTSGPGIGGDVDGDGDANGDAEVLGTEMEMEIEMDMDMEMSGKGNRQNDNDDSATAHTEAHAPAAASNGLRPQTATGGSIIDTTLSHPGSVRINVKGAFIVDLESTAPNGRTGSPHNHETRDIRLPNHTAVVSHIAIDIGGTLAKLVYFSREAHSTEPGGRLNFVNFETDHISECLEFMRQLKRKYKKSNGSSPAELCVMATGGGAFKYYDMIRDVLGIDVLREDEMECLIIGLDFFITEIPGEVFTYSEADPMHFVTPADNVYPYLLVNIGSGVSFLKVSGPREYQRVGGTSLGGGTLWGLLSLLTGARTFDEMLDLASRGDNSKVDMLVGDIYGTDYGKIGLKSTTIASSFGKVFRKKRQAENEAEDSGGLGHYQHHSHNDHDDDDDQPLSPADASITNSFSSLPDQGKSNGAGGGGGSSRDPPFSGADISRSLLYAISNNIGQIAFLQSQIHGLSHIYFGGSFIRGHPQTMNTLSYAIKFWSKGAKQAYFLRHEGYLGAVGAFLKRQPRNWGRRGSFEEAALEERMRARAGVGAKVAEPPEDASATGSGPGTGLAGASSDSALA</sequence>
<dbReference type="Pfam" id="PF03630">
    <property type="entry name" value="Fumble"/>
    <property type="match status" value="1"/>
</dbReference>
<dbReference type="GO" id="GO:0005634">
    <property type="term" value="C:nucleus"/>
    <property type="evidence" value="ECO:0007669"/>
    <property type="project" value="TreeGrafter"/>
</dbReference>
<dbReference type="CDD" id="cd24123">
    <property type="entry name" value="ASKHA_NBD_PanK-II_Pank4"/>
    <property type="match status" value="1"/>
</dbReference>
<keyword evidence="6" id="KW-1185">Reference proteome</keyword>